<reference evidence="3" key="2">
    <citation type="submission" date="2022-03" db="EMBL/GenBank/DDBJ databases">
        <title>Genome Encyclopedia of Bacteria and Archaea VI: Functional Genomics of Type Strains.</title>
        <authorList>
            <person name="Whitman W."/>
        </authorList>
    </citation>
    <scope>NUCLEOTIDE SEQUENCE</scope>
    <source>
        <strain evidence="3">HSC-15S17</strain>
    </source>
</reference>
<dbReference type="Proteomes" id="UP001162889">
    <property type="component" value="Unassembled WGS sequence"/>
</dbReference>
<dbReference type="GO" id="GO:0003677">
    <property type="term" value="F:DNA binding"/>
    <property type="evidence" value="ECO:0007669"/>
    <property type="project" value="InterPro"/>
</dbReference>
<name>A0AA41H608_9BURK</name>
<sequence length="83" mass="9744">MVLPKIVRHWHIRDKVSLRQTAKCFGISRSTIRRYMRSEMTELAYAVRQSASTFDPCAFHLLGWLKTEAAKSLKRPRSLKPFH</sequence>
<feature type="domain" description="HTH psq-type" evidence="1">
    <location>
        <begin position="14"/>
        <end position="40"/>
    </location>
</feature>
<proteinExistence type="predicted"/>
<comment type="caution">
    <text evidence="2">The sequence shown here is derived from an EMBL/GenBank/DDBJ whole genome shotgun (WGS) entry which is preliminary data.</text>
</comment>
<dbReference type="AlphaFoldDB" id="A0AA41H608"/>
<keyword evidence="5" id="KW-1185">Reference proteome</keyword>
<evidence type="ECO:0000313" key="4">
    <source>
        <dbReference type="Proteomes" id="UP001155901"/>
    </source>
</evidence>
<dbReference type="EMBL" id="JALJZU010000004">
    <property type="protein sequence ID" value="MCP2008379.1"/>
    <property type="molecule type" value="Genomic_DNA"/>
</dbReference>
<evidence type="ECO:0000259" key="1">
    <source>
        <dbReference type="Pfam" id="PF05225"/>
    </source>
</evidence>
<dbReference type="InterPro" id="IPR007889">
    <property type="entry name" value="HTH_Psq"/>
</dbReference>
<dbReference type="EMBL" id="JAHTGR010000003">
    <property type="protein sequence ID" value="MBV6320910.1"/>
    <property type="molecule type" value="Genomic_DNA"/>
</dbReference>
<gene>
    <name evidence="2" type="ORF">KVP70_08175</name>
    <name evidence="3" type="ORF">L1274_002087</name>
</gene>
<evidence type="ECO:0000313" key="2">
    <source>
        <dbReference type="EMBL" id="MBV6320910.1"/>
    </source>
</evidence>
<protein>
    <submittedName>
        <fullName evidence="2">Sporulation transcriptional regulator SpoIIID</fullName>
    </submittedName>
    <submittedName>
        <fullName evidence="3">Transcriptional regulator with XRE-family HTH domain</fullName>
    </submittedName>
</protein>
<accession>A0AA41H608</accession>
<dbReference type="Pfam" id="PF05225">
    <property type="entry name" value="HTH_psq"/>
    <property type="match status" value="1"/>
</dbReference>
<evidence type="ECO:0000313" key="5">
    <source>
        <dbReference type="Proteomes" id="UP001162889"/>
    </source>
</evidence>
<dbReference type="Proteomes" id="UP001155901">
    <property type="component" value="Unassembled WGS sequence"/>
</dbReference>
<reference evidence="2" key="1">
    <citation type="submission" date="2021-07" db="EMBL/GenBank/DDBJ databases">
        <title>Characterization of violacein-producing bacteria and related species.</title>
        <authorList>
            <person name="Wilson H.S."/>
            <person name="De Leon M.E."/>
        </authorList>
    </citation>
    <scope>NUCLEOTIDE SEQUENCE</scope>
    <source>
        <strain evidence="2">HSC-15S17</strain>
    </source>
</reference>
<evidence type="ECO:0000313" key="3">
    <source>
        <dbReference type="EMBL" id="MCP2008379.1"/>
    </source>
</evidence>
<organism evidence="2 4">
    <name type="scientific">Duganella violaceipulchra</name>
    <dbReference type="NCBI Taxonomy" id="2849652"/>
    <lineage>
        <taxon>Bacteria</taxon>
        <taxon>Pseudomonadati</taxon>
        <taxon>Pseudomonadota</taxon>
        <taxon>Betaproteobacteria</taxon>
        <taxon>Burkholderiales</taxon>
        <taxon>Oxalobacteraceae</taxon>
        <taxon>Telluria group</taxon>
        <taxon>Duganella</taxon>
    </lineage>
</organism>